<dbReference type="AlphaFoldDB" id="A0A3P3QEL8"/>
<feature type="transmembrane region" description="Helical" evidence="1">
    <location>
        <begin position="12"/>
        <end position="36"/>
    </location>
</feature>
<name>A0A3P3QEL8_9GAMM</name>
<reference evidence="2 3" key="1">
    <citation type="submission" date="2018-11" db="EMBL/GenBank/DDBJ databases">
        <title>Draft genome analysis of Rheinheimera mesophila isolated from an industrial waste site.</title>
        <authorList>
            <person name="Yu Q."/>
            <person name="Qi Y."/>
            <person name="Zhang H."/>
            <person name="Lu Y."/>
            <person name="Pu J."/>
        </authorList>
    </citation>
    <scope>NUCLEOTIDE SEQUENCE [LARGE SCALE GENOMIC DNA]</scope>
    <source>
        <strain evidence="2 3">IITR13</strain>
    </source>
</reference>
<dbReference type="Pfam" id="PF11346">
    <property type="entry name" value="DUF3149"/>
    <property type="match status" value="1"/>
</dbReference>
<keyword evidence="3" id="KW-1185">Reference proteome</keyword>
<proteinExistence type="predicted"/>
<accession>A0A3P3QEL8</accession>
<keyword evidence="1" id="KW-1133">Transmembrane helix</keyword>
<dbReference type="OrthoDB" id="5772434at2"/>
<evidence type="ECO:0000313" key="2">
    <source>
        <dbReference type="EMBL" id="RRJ18879.1"/>
    </source>
</evidence>
<organism evidence="2 3">
    <name type="scientific">Rheinheimera mesophila</name>
    <dbReference type="NCBI Taxonomy" id="1547515"/>
    <lineage>
        <taxon>Bacteria</taxon>
        <taxon>Pseudomonadati</taxon>
        <taxon>Pseudomonadota</taxon>
        <taxon>Gammaproteobacteria</taxon>
        <taxon>Chromatiales</taxon>
        <taxon>Chromatiaceae</taxon>
        <taxon>Rheinheimera</taxon>
    </lineage>
</organism>
<gene>
    <name evidence="2" type="ORF">EIK76_16730</name>
</gene>
<evidence type="ECO:0000313" key="3">
    <source>
        <dbReference type="Proteomes" id="UP000276260"/>
    </source>
</evidence>
<comment type="caution">
    <text evidence="2">The sequence shown here is derived from an EMBL/GenBank/DDBJ whole genome shotgun (WGS) entry which is preliminary data.</text>
</comment>
<dbReference type="Proteomes" id="UP000276260">
    <property type="component" value="Unassembled WGS sequence"/>
</dbReference>
<keyword evidence="1" id="KW-0472">Membrane</keyword>
<evidence type="ECO:0000256" key="1">
    <source>
        <dbReference type="SAM" id="Phobius"/>
    </source>
</evidence>
<sequence length="42" mass="4861">MNIWQEFLKDPVIFISFTGLALVIGLCLFYAGYFLYKTSHAE</sequence>
<keyword evidence="1" id="KW-0812">Transmembrane</keyword>
<dbReference type="InterPro" id="IPR021494">
    <property type="entry name" value="DUF3149"/>
</dbReference>
<protein>
    <submittedName>
        <fullName evidence="2">DUF3149 domain-containing protein</fullName>
    </submittedName>
</protein>
<dbReference type="EMBL" id="RRCF01000006">
    <property type="protein sequence ID" value="RRJ18879.1"/>
    <property type="molecule type" value="Genomic_DNA"/>
</dbReference>